<dbReference type="EMBL" id="JBAFSM010000014">
    <property type="protein sequence ID" value="MEG3437297.1"/>
    <property type="molecule type" value="Genomic_DNA"/>
</dbReference>
<accession>A0AAW9QHL1</accession>
<sequence length="159" mass="18380">MTLLLDDLGIWTNLGTLFPSGDWVTFPLPAERGLSIFRASWGGDLSDIKSFVYLRAIYTRGGFAEPDSRWKRLYPKSGSEIFFLTLPEELQSQGISRAFQCQKWFRRLRLGINKDSRYSLNLQEFQPLPEFEQNFKVLKASDLDAITVRIIEAIREEIP</sequence>
<proteinExistence type="predicted"/>
<reference evidence="1 2" key="1">
    <citation type="submission" date="2024-01" db="EMBL/GenBank/DDBJ databases">
        <title>Genomic insights into the taxonomy and metabolism of the cyanobacterium Pannus brasiliensis CCIBt3594.</title>
        <authorList>
            <person name="Machado M."/>
            <person name="Botero N.B."/>
            <person name="Andreote A.P.D."/>
            <person name="Feitosa A.M.T."/>
            <person name="Popin R."/>
            <person name="Sivonen K."/>
            <person name="Fiore M.F."/>
        </authorList>
    </citation>
    <scope>NUCLEOTIDE SEQUENCE [LARGE SCALE GENOMIC DNA]</scope>
    <source>
        <strain evidence="1 2">CCIBt3594</strain>
    </source>
</reference>
<organism evidence="1 2">
    <name type="scientific">Pannus brasiliensis CCIBt3594</name>
    <dbReference type="NCBI Taxonomy" id="1427578"/>
    <lineage>
        <taxon>Bacteria</taxon>
        <taxon>Bacillati</taxon>
        <taxon>Cyanobacteriota</taxon>
        <taxon>Cyanophyceae</taxon>
        <taxon>Oscillatoriophycideae</taxon>
        <taxon>Chroococcales</taxon>
        <taxon>Microcystaceae</taxon>
        <taxon>Pannus</taxon>
    </lineage>
</organism>
<gene>
    <name evidence="1" type="ORF">V0288_09215</name>
</gene>
<evidence type="ECO:0000313" key="1">
    <source>
        <dbReference type="EMBL" id="MEG3437297.1"/>
    </source>
</evidence>
<evidence type="ECO:0000313" key="2">
    <source>
        <dbReference type="Proteomes" id="UP001328733"/>
    </source>
</evidence>
<dbReference type="AlphaFoldDB" id="A0AAW9QHL1"/>
<comment type="caution">
    <text evidence="1">The sequence shown here is derived from an EMBL/GenBank/DDBJ whole genome shotgun (WGS) entry which is preliminary data.</text>
</comment>
<keyword evidence="2" id="KW-1185">Reference proteome</keyword>
<protein>
    <submittedName>
        <fullName evidence="1">Uncharacterized protein</fullName>
    </submittedName>
</protein>
<dbReference type="Proteomes" id="UP001328733">
    <property type="component" value="Unassembled WGS sequence"/>
</dbReference>
<name>A0AAW9QHL1_9CHRO</name>